<dbReference type="RefSeq" id="WP_387902814.1">
    <property type="nucleotide sequence ID" value="NZ_JBIBEG010000004.1"/>
</dbReference>
<reference evidence="8 9" key="1">
    <citation type="submission" date="2024-10" db="EMBL/GenBank/DDBJ databases">
        <title>The Natural Products Discovery Center: Release of the First 8490 Sequenced Strains for Exploring Actinobacteria Biosynthetic Diversity.</title>
        <authorList>
            <person name="Kalkreuter E."/>
            <person name="Kautsar S.A."/>
            <person name="Yang D."/>
            <person name="Bader C.D."/>
            <person name="Teijaro C.N."/>
            <person name="Fluegel L."/>
            <person name="Davis C.M."/>
            <person name="Simpson J.R."/>
            <person name="Lauterbach L."/>
            <person name="Steele A.D."/>
            <person name="Gui C."/>
            <person name="Meng S."/>
            <person name="Li G."/>
            <person name="Viehrig K."/>
            <person name="Ye F."/>
            <person name="Su P."/>
            <person name="Kiefer A.F."/>
            <person name="Nichols A."/>
            <person name="Cepeda A.J."/>
            <person name="Yan W."/>
            <person name="Fan B."/>
            <person name="Jiang Y."/>
            <person name="Adhikari A."/>
            <person name="Zheng C.-J."/>
            <person name="Schuster L."/>
            <person name="Cowan T.M."/>
            <person name="Smanski M.J."/>
            <person name="Chevrette M.G."/>
            <person name="De Carvalho L.P.S."/>
            <person name="Shen B."/>
        </authorList>
    </citation>
    <scope>NUCLEOTIDE SEQUENCE [LARGE SCALE GENOMIC DNA]</scope>
    <source>
        <strain evidence="8 9">NPDC012540</strain>
    </source>
</reference>
<evidence type="ECO:0000259" key="7">
    <source>
        <dbReference type="Pfam" id="PF10590"/>
    </source>
</evidence>
<feature type="domain" description="Pyridoxamine 5'-phosphate oxidase N-terminal" evidence="6">
    <location>
        <begin position="44"/>
        <end position="163"/>
    </location>
</feature>
<dbReference type="Pfam" id="PF10590">
    <property type="entry name" value="PNP_phzG_C"/>
    <property type="match status" value="1"/>
</dbReference>
<evidence type="ECO:0000256" key="1">
    <source>
        <dbReference type="ARBA" id="ARBA00001917"/>
    </source>
</evidence>
<dbReference type="InterPro" id="IPR011576">
    <property type="entry name" value="Pyridox_Oxase_N"/>
</dbReference>
<evidence type="ECO:0000256" key="3">
    <source>
        <dbReference type="ARBA" id="ARBA00022630"/>
    </source>
</evidence>
<dbReference type="PROSITE" id="PS01064">
    <property type="entry name" value="PYRIDOX_OXIDASE"/>
    <property type="match status" value="1"/>
</dbReference>
<dbReference type="InterPro" id="IPR000659">
    <property type="entry name" value="Pyridox_Oxase"/>
</dbReference>
<evidence type="ECO:0000256" key="4">
    <source>
        <dbReference type="ARBA" id="ARBA00022643"/>
    </source>
</evidence>
<dbReference type="InterPro" id="IPR019740">
    <property type="entry name" value="Pyridox_Oxase_CS"/>
</dbReference>
<comment type="caution">
    <text evidence="8">The sequence shown here is derived from an EMBL/GenBank/DDBJ whole genome shotgun (WGS) entry which is preliminary data.</text>
</comment>
<evidence type="ECO:0000256" key="2">
    <source>
        <dbReference type="ARBA" id="ARBA00007301"/>
    </source>
</evidence>
<dbReference type="PIRSF" id="PIRSF000190">
    <property type="entry name" value="Pyd_amn-ph_oxd"/>
    <property type="match status" value="1"/>
</dbReference>
<keyword evidence="3" id="KW-0285">Flavoprotein</keyword>
<evidence type="ECO:0000256" key="5">
    <source>
        <dbReference type="ARBA" id="ARBA00023002"/>
    </source>
</evidence>
<keyword evidence="5" id="KW-0560">Oxidoreductase</keyword>
<proteinExistence type="inferred from homology"/>
<comment type="similarity">
    <text evidence="2">Belongs to the pyridoxamine 5'-phosphate oxidase family.</text>
</comment>
<dbReference type="InterPro" id="IPR019576">
    <property type="entry name" value="Pyridoxamine_oxidase_dimer_C"/>
</dbReference>
<dbReference type="EMBL" id="JBIBEG010000004">
    <property type="protein sequence ID" value="MFF5897548.1"/>
    <property type="molecule type" value="Genomic_DNA"/>
</dbReference>
<comment type="cofactor">
    <cofactor evidence="1">
        <name>FMN</name>
        <dbReference type="ChEBI" id="CHEBI:58210"/>
    </cofactor>
</comment>
<protein>
    <submittedName>
        <fullName evidence="8">Pyridoxal 5'-phosphate synthase</fullName>
    </submittedName>
</protein>
<dbReference type="Gene3D" id="2.30.110.10">
    <property type="entry name" value="Electron Transport, Fmn-binding Protein, Chain A"/>
    <property type="match status" value="1"/>
</dbReference>
<dbReference type="SUPFAM" id="SSF50475">
    <property type="entry name" value="FMN-binding split barrel"/>
    <property type="match status" value="1"/>
</dbReference>
<sequence>MATEQKSPTVREVLRSLDVFAGALPRFDPQEVPGTPQDLFTEWLTEAITAGVREPHAMTLSTAGPDGTPSARVLLLKDVGPAGWSFASHAASPKGQDLAATPAAALTFYWPLQARQVRLRGAVAPESPELSAQDFLARSLGSRAEALAGMQSRPLDDPKSVSAATEESLARLEREPDLVVPEWTLYTLAPHSVEFWQGDKQRKHTRLTYLRSGDGWDQQLLWP</sequence>
<name>A0ABW6X629_9ACTN</name>
<dbReference type="Proteomes" id="UP001602322">
    <property type="component" value="Unassembled WGS sequence"/>
</dbReference>
<organism evidence="8 9">
    <name type="scientific">Streptomyces argenteolus</name>
    <dbReference type="NCBI Taxonomy" id="67274"/>
    <lineage>
        <taxon>Bacteria</taxon>
        <taxon>Bacillati</taxon>
        <taxon>Actinomycetota</taxon>
        <taxon>Actinomycetes</taxon>
        <taxon>Kitasatosporales</taxon>
        <taxon>Streptomycetaceae</taxon>
        <taxon>Streptomyces</taxon>
    </lineage>
</organism>
<gene>
    <name evidence="8" type="ORF">ACFY8O_16645</name>
</gene>
<dbReference type="NCBIfam" id="NF004231">
    <property type="entry name" value="PRK05679.1"/>
    <property type="match status" value="1"/>
</dbReference>
<dbReference type="PANTHER" id="PTHR10851:SF0">
    <property type="entry name" value="PYRIDOXINE-5'-PHOSPHATE OXIDASE"/>
    <property type="match status" value="1"/>
</dbReference>
<keyword evidence="9" id="KW-1185">Reference proteome</keyword>
<feature type="domain" description="Pyridoxine 5'-phosphate oxidase dimerisation C-terminal" evidence="7">
    <location>
        <begin position="183"/>
        <end position="223"/>
    </location>
</feature>
<evidence type="ECO:0000313" key="8">
    <source>
        <dbReference type="EMBL" id="MFF5897548.1"/>
    </source>
</evidence>
<accession>A0ABW6X629</accession>
<dbReference type="Pfam" id="PF01243">
    <property type="entry name" value="PNPOx_N"/>
    <property type="match status" value="1"/>
</dbReference>
<evidence type="ECO:0000259" key="6">
    <source>
        <dbReference type="Pfam" id="PF01243"/>
    </source>
</evidence>
<evidence type="ECO:0000313" key="9">
    <source>
        <dbReference type="Proteomes" id="UP001602322"/>
    </source>
</evidence>
<dbReference type="PANTHER" id="PTHR10851">
    <property type="entry name" value="PYRIDOXINE-5-PHOSPHATE OXIDASE"/>
    <property type="match status" value="1"/>
</dbReference>
<keyword evidence="4" id="KW-0288">FMN</keyword>
<dbReference type="InterPro" id="IPR012349">
    <property type="entry name" value="Split_barrel_FMN-bd"/>
</dbReference>